<dbReference type="Proteomes" id="UP000064967">
    <property type="component" value="Chromosome"/>
</dbReference>
<dbReference type="CDD" id="cd06550">
    <property type="entry name" value="TM_ABC_iron-siderophores_like"/>
    <property type="match status" value="1"/>
</dbReference>
<dbReference type="PANTHER" id="PTHR30472:SF25">
    <property type="entry name" value="ABC TRANSPORTER PERMEASE PROTEIN MJ0876-RELATED"/>
    <property type="match status" value="1"/>
</dbReference>
<dbReference type="RefSeq" id="WP_146653669.1">
    <property type="nucleotide sequence ID" value="NZ_CP012333.1"/>
</dbReference>
<evidence type="ECO:0000313" key="10">
    <source>
        <dbReference type="Proteomes" id="UP000064967"/>
    </source>
</evidence>
<keyword evidence="7 8" id="KW-0472">Membrane</keyword>
<name>A0A0K1QAW4_9BACT</name>
<dbReference type="InterPro" id="IPR000522">
    <property type="entry name" value="ABC_transptr_permease_BtuC"/>
</dbReference>
<comment type="similarity">
    <text evidence="2">Belongs to the binding-protein-dependent transport system permease family. FecCD subfamily.</text>
</comment>
<evidence type="ECO:0000256" key="5">
    <source>
        <dbReference type="ARBA" id="ARBA00022692"/>
    </source>
</evidence>
<evidence type="ECO:0000256" key="7">
    <source>
        <dbReference type="ARBA" id="ARBA00023136"/>
    </source>
</evidence>
<keyword evidence="6 8" id="KW-1133">Transmembrane helix</keyword>
<evidence type="ECO:0000256" key="2">
    <source>
        <dbReference type="ARBA" id="ARBA00007935"/>
    </source>
</evidence>
<dbReference type="OrthoDB" id="9782305at2"/>
<keyword evidence="10" id="KW-1185">Reference proteome</keyword>
<accession>A0A0K1QAW4</accession>
<dbReference type="GO" id="GO:0033214">
    <property type="term" value="P:siderophore-iron import into cell"/>
    <property type="evidence" value="ECO:0007669"/>
    <property type="project" value="TreeGrafter"/>
</dbReference>
<feature type="transmembrane region" description="Helical" evidence="8">
    <location>
        <begin position="202"/>
        <end position="222"/>
    </location>
</feature>
<protein>
    <submittedName>
        <fullName evidence="9">Hemin ABC transporter, permease protein</fullName>
    </submittedName>
</protein>
<keyword evidence="3" id="KW-0813">Transport</keyword>
<evidence type="ECO:0000256" key="6">
    <source>
        <dbReference type="ARBA" id="ARBA00022989"/>
    </source>
</evidence>
<feature type="transmembrane region" description="Helical" evidence="8">
    <location>
        <begin position="97"/>
        <end position="120"/>
    </location>
</feature>
<keyword evidence="5 8" id="KW-0812">Transmembrane</keyword>
<gene>
    <name evidence="9" type="ORF">AKJ09_09465</name>
</gene>
<dbReference type="PATRIC" id="fig|1391654.3.peg.9590"/>
<dbReference type="GO" id="GO:0022857">
    <property type="term" value="F:transmembrane transporter activity"/>
    <property type="evidence" value="ECO:0007669"/>
    <property type="project" value="InterPro"/>
</dbReference>
<dbReference type="InterPro" id="IPR037294">
    <property type="entry name" value="ABC_BtuC-like"/>
</dbReference>
<dbReference type="Pfam" id="PF01032">
    <property type="entry name" value="FecCD"/>
    <property type="match status" value="1"/>
</dbReference>
<reference evidence="9 10" key="1">
    <citation type="submission" date="2015-08" db="EMBL/GenBank/DDBJ databases">
        <authorList>
            <person name="Babu N.S."/>
            <person name="Beckwith C.J."/>
            <person name="Beseler K.G."/>
            <person name="Brison A."/>
            <person name="Carone J.V."/>
            <person name="Caskin T.P."/>
            <person name="Diamond M."/>
            <person name="Durham M.E."/>
            <person name="Foxe J.M."/>
            <person name="Go M."/>
            <person name="Henderson B.A."/>
            <person name="Jones I.B."/>
            <person name="McGettigan J.A."/>
            <person name="Micheletti S.J."/>
            <person name="Nasrallah M.E."/>
            <person name="Ortiz D."/>
            <person name="Piller C.R."/>
            <person name="Privatt S.R."/>
            <person name="Schneider S.L."/>
            <person name="Sharp S."/>
            <person name="Smith T.C."/>
            <person name="Stanton J.D."/>
            <person name="Ullery H.E."/>
            <person name="Wilson R.J."/>
            <person name="Serrano M.G."/>
            <person name="Buck G."/>
            <person name="Lee V."/>
            <person name="Wang Y."/>
            <person name="Carvalho R."/>
            <person name="Voegtly L."/>
            <person name="Shi R."/>
            <person name="Duckworth R."/>
            <person name="Johnson A."/>
            <person name="Loviza R."/>
            <person name="Walstead R."/>
            <person name="Shah Z."/>
            <person name="Kiflezghi M."/>
            <person name="Wade K."/>
            <person name="Ball S.L."/>
            <person name="Bradley K.W."/>
            <person name="Asai D.J."/>
            <person name="Bowman C.A."/>
            <person name="Russell D.A."/>
            <person name="Pope W.H."/>
            <person name="Jacobs-Sera D."/>
            <person name="Hendrix R.W."/>
            <person name="Hatfull G.F."/>
        </authorList>
    </citation>
    <scope>NUCLEOTIDE SEQUENCE [LARGE SCALE GENOMIC DNA]</scope>
    <source>
        <strain evidence="9 10">DSM 27648</strain>
    </source>
</reference>
<feature type="transmembrane region" description="Helical" evidence="8">
    <location>
        <begin position="252"/>
        <end position="281"/>
    </location>
</feature>
<dbReference type="EMBL" id="CP012333">
    <property type="protein sequence ID" value="AKV02802.1"/>
    <property type="molecule type" value="Genomic_DNA"/>
</dbReference>
<organism evidence="9 10">
    <name type="scientific">Labilithrix luteola</name>
    <dbReference type="NCBI Taxonomy" id="1391654"/>
    <lineage>
        <taxon>Bacteria</taxon>
        <taxon>Pseudomonadati</taxon>
        <taxon>Myxococcota</taxon>
        <taxon>Polyangia</taxon>
        <taxon>Polyangiales</taxon>
        <taxon>Labilitrichaceae</taxon>
        <taxon>Labilithrix</taxon>
    </lineage>
</organism>
<feature type="transmembrane region" description="Helical" evidence="8">
    <location>
        <begin position="126"/>
        <end position="147"/>
    </location>
</feature>
<dbReference type="SUPFAM" id="SSF81345">
    <property type="entry name" value="ABC transporter involved in vitamin B12 uptake, BtuC"/>
    <property type="match status" value="1"/>
</dbReference>
<dbReference type="Gene3D" id="1.10.3470.10">
    <property type="entry name" value="ABC transporter involved in vitamin B12 uptake, BtuC"/>
    <property type="match status" value="1"/>
</dbReference>
<dbReference type="KEGG" id="llu:AKJ09_09465"/>
<evidence type="ECO:0000256" key="3">
    <source>
        <dbReference type="ARBA" id="ARBA00022448"/>
    </source>
</evidence>
<feature type="transmembrane region" description="Helical" evidence="8">
    <location>
        <begin position="159"/>
        <end position="182"/>
    </location>
</feature>
<evidence type="ECO:0000313" key="9">
    <source>
        <dbReference type="EMBL" id="AKV02802.1"/>
    </source>
</evidence>
<dbReference type="AlphaFoldDB" id="A0A0K1QAW4"/>
<dbReference type="PANTHER" id="PTHR30472">
    <property type="entry name" value="FERRIC ENTEROBACTIN TRANSPORT SYSTEM PERMEASE PROTEIN"/>
    <property type="match status" value="1"/>
</dbReference>
<evidence type="ECO:0000256" key="4">
    <source>
        <dbReference type="ARBA" id="ARBA00022475"/>
    </source>
</evidence>
<feature type="transmembrane region" description="Helical" evidence="8">
    <location>
        <begin position="68"/>
        <end position="85"/>
    </location>
</feature>
<keyword evidence="4" id="KW-1003">Cell membrane</keyword>
<dbReference type="FunFam" id="1.10.3470.10:FF:000001">
    <property type="entry name" value="Vitamin B12 ABC transporter permease BtuC"/>
    <property type="match status" value="1"/>
</dbReference>
<feature type="transmembrane region" description="Helical" evidence="8">
    <location>
        <begin position="321"/>
        <end position="340"/>
    </location>
</feature>
<evidence type="ECO:0000256" key="1">
    <source>
        <dbReference type="ARBA" id="ARBA00004651"/>
    </source>
</evidence>
<dbReference type="STRING" id="1391654.AKJ09_09465"/>
<proteinExistence type="inferred from homology"/>
<sequence>MIDARRRRGVLGGLLVLFLVTLAWSATIGGVPIPVSDVFRAVFAKVGLSADVDATTASVLFGIRAPRLVLGVLVGAALAMSGAALQGLFRNALADPALLGISSGAALGAVSAIVLGASIASALPAWLAPYLLPTIAFVGAMASMVVVQRIARDGFRTAVSMLLLAGIAINALCQATMGLLVYTATDAQLRNITFWNLGSLGGATWGAVWSAGPFLVIALVALPRFARSLDAIVLGEAEAGHLGFSVERVKRVVFAIVALAVGASVAVSGILGFVGLVVPHLLRLALGPSHRTLIVAAGLCGASLLLLADAFARTVVAPAELPLGIVTAAIGTPFFLALLLREKRTRTA</sequence>
<evidence type="ECO:0000256" key="8">
    <source>
        <dbReference type="SAM" id="Phobius"/>
    </source>
</evidence>
<comment type="subcellular location">
    <subcellularLocation>
        <location evidence="1">Cell membrane</location>
        <topology evidence="1">Multi-pass membrane protein</topology>
    </subcellularLocation>
</comment>
<dbReference type="GO" id="GO:0005886">
    <property type="term" value="C:plasma membrane"/>
    <property type="evidence" value="ECO:0007669"/>
    <property type="project" value="UniProtKB-SubCell"/>
</dbReference>